<dbReference type="EMBL" id="PPTF01000022">
    <property type="protein sequence ID" value="POA99323.1"/>
    <property type="molecule type" value="Genomic_DNA"/>
</dbReference>
<dbReference type="AlphaFoldDB" id="A0A2K4MQH6"/>
<dbReference type="InterPro" id="IPR050903">
    <property type="entry name" value="Bact_Chemotaxis_MeTrfase"/>
</dbReference>
<keyword evidence="1" id="KW-0145">Chemotaxis</keyword>
<dbReference type="InterPro" id="IPR035909">
    <property type="entry name" value="CheB_C"/>
</dbReference>
<feature type="active site" evidence="1">
    <location>
        <position position="238"/>
    </location>
</feature>
<evidence type="ECO:0000259" key="2">
    <source>
        <dbReference type="PROSITE" id="PS50122"/>
    </source>
</evidence>
<dbReference type="PRINTS" id="PR00996">
    <property type="entry name" value="CHERMTFRASE"/>
</dbReference>
<feature type="active site" evidence="1">
    <location>
        <position position="120"/>
    </location>
</feature>
<dbReference type="Gene3D" id="3.40.50.150">
    <property type="entry name" value="Vaccinia Virus protein VP39"/>
    <property type="match status" value="1"/>
</dbReference>
<evidence type="ECO:0000259" key="3">
    <source>
        <dbReference type="PROSITE" id="PS50123"/>
    </source>
</evidence>
<dbReference type="Pfam" id="PF01739">
    <property type="entry name" value="CheR"/>
    <property type="match status" value="1"/>
</dbReference>
<dbReference type="InterPro" id="IPR022641">
    <property type="entry name" value="CheR_N"/>
</dbReference>
<keyword evidence="1" id="KW-0378">Hydrolase</keyword>
<evidence type="ECO:0000313" key="4">
    <source>
        <dbReference type="EMBL" id="POA99323.1"/>
    </source>
</evidence>
<evidence type="ECO:0000313" key="5">
    <source>
        <dbReference type="Proteomes" id="UP000236416"/>
    </source>
</evidence>
<feature type="active site" evidence="1">
    <location>
        <position position="146"/>
    </location>
</feature>
<dbReference type="SUPFAM" id="SSF52738">
    <property type="entry name" value="Methylesterase CheB, C-terminal domain"/>
    <property type="match status" value="1"/>
</dbReference>
<dbReference type="Gene3D" id="3.40.50.180">
    <property type="entry name" value="Methylesterase CheB, C-terminal domain"/>
    <property type="match status" value="1"/>
</dbReference>
<dbReference type="GO" id="GO:0008757">
    <property type="term" value="F:S-adenosylmethionine-dependent methyltransferase activity"/>
    <property type="evidence" value="ECO:0007669"/>
    <property type="project" value="InterPro"/>
</dbReference>
<comment type="caution">
    <text evidence="4">The sequence shown here is derived from an EMBL/GenBank/DDBJ whole genome shotgun (WGS) entry which is preliminary data.</text>
</comment>
<dbReference type="PANTHER" id="PTHR24422">
    <property type="entry name" value="CHEMOTAXIS PROTEIN METHYLTRANSFERASE"/>
    <property type="match status" value="1"/>
</dbReference>
<reference evidence="4 5" key="1">
    <citation type="submission" date="2018-01" db="EMBL/GenBank/DDBJ databases">
        <title>Genomic Sequence of Chromobacterium MWU13-2610 from wild cranberry bogs within the Cape Cod National Seashore.</title>
        <authorList>
            <person name="O'Hara-Hanley K."/>
            <person name="Soby S."/>
            <person name="Harrison A."/>
        </authorList>
    </citation>
    <scope>NUCLEOTIDE SEQUENCE [LARGE SCALE GENOMIC DNA]</scope>
    <source>
        <strain evidence="4 5">MWU13-2610</strain>
    </source>
</reference>
<evidence type="ECO:0008006" key="6">
    <source>
        <dbReference type="Google" id="ProtNLM"/>
    </source>
</evidence>
<dbReference type="InterPro" id="IPR029063">
    <property type="entry name" value="SAM-dependent_MTases_sf"/>
</dbReference>
<accession>A0A2K4MQH6</accession>
<dbReference type="InterPro" id="IPR022642">
    <property type="entry name" value="CheR_C"/>
</dbReference>
<dbReference type="CDD" id="cd16433">
    <property type="entry name" value="CheB"/>
    <property type="match status" value="1"/>
</dbReference>
<dbReference type="PANTHER" id="PTHR24422:SF8">
    <property type="entry name" value="CHEMOTAXIS PROTEIN"/>
    <property type="match status" value="1"/>
</dbReference>
<dbReference type="SMART" id="SM00138">
    <property type="entry name" value="MeTrc"/>
    <property type="match status" value="1"/>
</dbReference>
<dbReference type="GO" id="GO:0000156">
    <property type="term" value="F:phosphorelay response regulator activity"/>
    <property type="evidence" value="ECO:0007669"/>
    <property type="project" value="InterPro"/>
</dbReference>
<feature type="domain" description="CheB-type methylesterase" evidence="2">
    <location>
        <begin position="108"/>
        <end position="288"/>
    </location>
</feature>
<dbReference type="Proteomes" id="UP000236416">
    <property type="component" value="Unassembled WGS sequence"/>
</dbReference>
<dbReference type="InterPro" id="IPR000673">
    <property type="entry name" value="Sig_transdc_resp-reg_Me-estase"/>
</dbReference>
<dbReference type="Pfam" id="PF03705">
    <property type="entry name" value="CheR_N"/>
    <property type="match status" value="1"/>
</dbReference>
<dbReference type="PROSITE" id="PS50122">
    <property type="entry name" value="CHEB"/>
    <property type="match status" value="1"/>
</dbReference>
<keyword evidence="5" id="KW-1185">Reference proteome</keyword>
<name>A0A2K4MQH6_9NEIS</name>
<dbReference type="GO" id="GO:0006935">
    <property type="term" value="P:chemotaxis"/>
    <property type="evidence" value="ECO:0007669"/>
    <property type="project" value="UniProtKB-UniRule"/>
</dbReference>
<dbReference type="SUPFAM" id="SSF53335">
    <property type="entry name" value="S-adenosyl-L-methionine-dependent methyltransferases"/>
    <property type="match status" value="1"/>
</dbReference>
<sequence length="573" mass="63204">MVRGPRQMSVTVQQRGGQCKAAVLGRLDTHEDRSALLALLRTEPAEPLELCFYDADILPPDVLLAIADRLDAGGKLKIQAYHALLAHSLARLSLPTRQVAAKVEEPGERPPLRALALAGSAQSLEPILRIVEALPLSDVVVFIAQHVQEDQANLLDQLLKTRTGYVVEMPQQMTPVRPGTVYVAPPGHHMKVAHGYVYLTRDRQIQFARPSIDVLFQSLAAEYGDSALAVLLCGYGRDGADGCAALRQAGGCVIVQDGDECAPARAMPDAARNDGHYDFVLKLPAIASLAASAAAGAEAEPDGALLDLFLEALASHYGYDFRHYQRDSLKRRILNLMSQFNLRAFCDFQRAVLTDAALFERLCAELPVGVTSFFRHPQQMKLLRDEILPYLSSFPLIKLWSAGCSTGEEPYSLAIVLEELGLLDRSHLFATDLNPYLLELGSSGLFPAGALAANRENYLASGGPRLFDAYLAANGRFLKMEDRLRQRILFYRHSLTDEGIFNEFQLIVCRNVLIYFDAELQRQVLRRFARSLHAEGFLALGPQDGLHRQALDAGFEPYCSGSYLYRVGRGAER</sequence>
<evidence type="ECO:0000256" key="1">
    <source>
        <dbReference type="PROSITE-ProRule" id="PRU00050"/>
    </source>
</evidence>
<dbReference type="GO" id="GO:0005737">
    <property type="term" value="C:cytoplasm"/>
    <property type="evidence" value="ECO:0007669"/>
    <property type="project" value="InterPro"/>
</dbReference>
<dbReference type="GO" id="GO:0008984">
    <property type="term" value="F:protein-glutamate methylesterase activity"/>
    <property type="evidence" value="ECO:0007669"/>
    <property type="project" value="InterPro"/>
</dbReference>
<feature type="domain" description="CheR-type methyltransferase" evidence="3">
    <location>
        <begin position="306"/>
        <end position="556"/>
    </location>
</feature>
<proteinExistence type="predicted"/>
<dbReference type="PROSITE" id="PS50123">
    <property type="entry name" value="CHER"/>
    <property type="match status" value="1"/>
</dbReference>
<dbReference type="Pfam" id="PF01339">
    <property type="entry name" value="CheB_methylest"/>
    <property type="match status" value="1"/>
</dbReference>
<protein>
    <recommendedName>
        <fullName evidence="6">Chemotaxis protein CheR</fullName>
    </recommendedName>
</protein>
<dbReference type="InterPro" id="IPR000780">
    <property type="entry name" value="CheR_MeTrfase"/>
</dbReference>
<gene>
    <name evidence="4" type="ORF">C2134_07035</name>
</gene>
<dbReference type="SUPFAM" id="SSF47757">
    <property type="entry name" value="Chemotaxis receptor methyltransferase CheR, N-terminal domain"/>
    <property type="match status" value="1"/>
</dbReference>
<organism evidence="4 5">
    <name type="scientific">Chromobacterium sinusclupearum</name>
    <dbReference type="NCBI Taxonomy" id="2077146"/>
    <lineage>
        <taxon>Bacteria</taxon>
        <taxon>Pseudomonadati</taxon>
        <taxon>Pseudomonadota</taxon>
        <taxon>Betaproteobacteria</taxon>
        <taxon>Neisseriales</taxon>
        <taxon>Chromobacteriaceae</taxon>
        <taxon>Chromobacterium</taxon>
    </lineage>
</organism>